<evidence type="ECO:0000256" key="7">
    <source>
        <dbReference type="RuleBase" id="RU365095"/>
    </source>
</evidence>
<dbReference type="GO" id="GO:0005737">
    <property type="term" value="C:cytoplasm"/>
    <property type="evidence" value="ECO:0007669"/>
    <property type="project" value="UniProtKB-SubCell"/>
</dbReference>
<dbReference type="InterPro" id="IPR005900">
    <property type="entry name" value="6-phosphogluconolactonase_DevB"/>
</dbReference>
<dbReference type="Proteomes" id="UP001162090">
    <property type="component" value="Chromosome 15"/>
</dbReference>
<dbReference type="CDD" id="cd01400">
    <property type="entry name" value="6PGL"/>
    <property type="match status" value="1"/>
</dbReference>
<dbReference type="NCBIfam" id="TIGR01198">
    <property type="entry name" value="pgl"/>
    <property type="match status" value="1"/>
</dbReference>
<accession>A0AA35J9H5</accession>
<evidence type="ECO:0000256" key="1">
    <source>
        <dbReference type="ARBA" id="ARBA00000832"/>
    </source>
</evidence>
<dbReference type="FunFam" id="3.40.50.1360:FF:000005">
    <property type="entry name" value="6-phosphogluconolactonase"/>
    <property type="match status" value="1"/>
</dbReference>
<feature type="domain" description="Glucosamine/galactosamine-6-phosphate isomerase" evidence="8">
    <location>
        <begin position="37"/>
        <end position="262"/>
    </location>
</feature>
<organism evidence="9 10">
    <name type="scientific">Saccharomyces uvarum</name>
    <name type="common">Yeast</name>
    <name type="synonym">Saccharomyces bayanus var. uvarum</name>
    <dbReference type="NCBI Taxonomy" id="230603"/>
    <lineage>
        <taxon>Eukaryota</taxon>
        <taxon>Fungi</taxon>
        <taxon>Dikarya</taxon>
        <taxon>Ascomycota</taxon>
        <taxon>Saccharomycotina</taxon>
        <taxon>Saccharomycetes</taxon>
        <taxon>Saccharomycetales</taxon>
        <taxon>Saccharomycetaceae</taxon>
        <taxon>Saccharomyces</taxon>
    </lineage>
</organism>
<dbReference type="GO" id="GO:0017057">
    <property type="term" value="F:6-phosphogluconolactonase activity"/>
    <property type="evidence" value="ECO:0007669"/>
    <property type="project" value="UniProtKB-EC"/>
</dbReference>
<dbReference type="Pfam" id="PF01182">
    <property type="entry name" value="Glucosamine_iso"/>
    <property type="match status" value="1"/>
</dbReference>
<dbReference type="SUPFAM" id="SSF100950">
    <property type="entry name" value="NagB/RpiA/CoA transferase-like"/>
    <property type="match status" value="1"/>
</dbReference>
<proteinExistence type="inferred from homology"/>
<protein>
    <recommendedName>
        <fullName evidence="7">6-phosphogluconolactonase-like protein</fullName>
    </recommendedName>
</protein>
<evidence type="ECO:0000256" key="2">
    <source>
        <dbReference type="ARBA" id="ARBA00004496"/>
    </source>
</evidence>
<comment type="similarity">
    <text evidence="4 7">Belongs to the glucosamine/galactosamine-6-phosphate isomerase family. 6-phosphogluconolactonase subfamily.</text>
</comment>
<dbReference type="EMBL" id="OX365926">
    <property type="protein sequence ID" value="CAI4052068.1"/>
    <property type="molecule type" value="Genomic_DNA"/>
</dbReference>
<dbReference type="GO" id="GO:0005975">
    <property type="term" value="P:carbohydrate metabolic process"/>
    <property type="evidence" value="ECO:0007669"/>
    <property type="project" value="InterPro"/>
</dbReference>
<evidence type="ECO:0000313" key="9">
    <source>
        <dbReference type="EMBL" id="CAI4052068.1"/>
    </source>
</evidence>
<evidence type="ECO:0000256" key="4">
    <source>
        <dbReference type="ARBA" id="ARBA00010662"/>
    </source>
</evidence>
<dbReference type="GO" id="GO:0006098">
    <property type="term" value="P:pentose-phosphate shunt"/>
    <property type="evidence" value="ECO:0007669"/>
    <property type="project" value="InterPro"/>
</dbReference>
<dbReference type="AlphaFoldDB" id="A0AA35J9H5"/>
<gene>
    <name evidence="9" type="primary">SUVC15G3220</name>
    <name evidence="9" type="ORF">SUVC_15G3220</name>
</gene>
<dbReference type="PANTHER" id="PTHR11054">
    <property type="entry name" value="6-PHOSPHOGLUCONOLACTONASE"/>
    <property type="match status" value="1"/>
</dbReference>
<dbReference type="PANTHER" id="PTHR11054:SF24">
    <property type="entry name" value="6-PHOSPHOGLUCONOLACTONASE 3-RELATED"/>
    <property type="match status" value="1"/>
</dbReference>
<evidence type="ECO:0000259" key="8">
    <source>
        <dbReference type="Pfam" id="PF01182"/>
    </source>
</evidence>
<reference evidence="9" key="1">
    <citation type="submission" date="2022-10" db="EMBL/GenBank/DDBJ databases">
        <authorList>
            <person name="Byrne P K."/>
        </authorList>
    </citation>
    <scope>NUCLEOTIDE SEQUENCE</scope>
    <source>
        <strain evidence="9">CBS7001</strain>
    </source>
</reference>
<keyword evidence="6" id="KW-0378">Hydrolase</keyword>
<name>A0AA35J9H5_SACUV</name>
<evidence type="ECO:0000256" key="3">
    <source>
        <dbReference type="ARBA" id="ARBA00004961"/>
    </source>
</evidence>
<dbReference type="InterPro" id="IPR039104">
    <property type="entry name" value="6PGL"/>
</dbReference>
<comment type="pathway">
    <text evidence="3">Carbohydrate degradation; pentose phosphate pathway; D-ribulose 5-phosphate from D-glucose 6-phosphate (oxidative stage): step 2/3.</text>
</comment>
<dbReference type="InterPro" id="IPR006148">
    <property type="entry name" value="Glc/Gal-6P_isomerase"/>
</dbReference>
<comment type="subcellular location">
    <subcellularLocation>
        <location evidence="2">Cytoplasm</location>
    </subcellularLocation>
</comment>
<keyword evidence="5" id="KW-0963">Cytoplasm</keyword>
<comment type="catalytic activity">
    <reaction evidence="1">
        <text>6-phospho-D-glucono-1,5-lactone + H2O = 6-phospho-D-gluconate + H(+)</text>
        <dbReference type="Rhea" id="RHEA:12556"/>
        <dbReference type="ChEBI" id="CHEBI:15377"/>
        <dbReference type="ChEBI" id="CHEBI:15378"/>
        <dbReference type="ChEBI" id="CHEBI:57955"/>
        <dbReference type="ChEBI" id="CHEBI:58759"/>
        <dbReference type="EC" id="3.1.1.31"/>
    </reaction>
</comment>
<dbReference type="Gene3D" id="3.40.50.1360">
    <property type="match status" value="1"/>
</dbReference>
<sequence>MTIYKEERSRGWLEAEHRQLTRSIWFSMVAVRVFSERATLTHQLGEFIVKKQDEALLKNPYFKVSVSGGSLINALHDCLVADKQLAPRVEWSKWQVYFSDERIVPLTHDDSNYGTFKKDVLDKLPSAVQVNVHHMDDSLVLNGDAQSNNKIAAEYEQILPESLDLVLLGCGPDGHTCSLFPGEKHKYLLRETTKRVAWCHDSPKPPSDRITFTLPVLKEAGALCFVAEGSSKQDIMHDIFDLKNDQLPTVLINKLYGGKTSWFVNDEAFVKVQTKTF</sequence>
<evidence type="ECO:0000256" key="5">
    <source>
        <dbReference type="ARBA" id="ARBA00022490"/>
    </source>
</evidence>
<evidence type="ECO:0000256" key="6">
    <source>
        <dbReference type="ARBA" id="ARBA00022801"/>
    </source>
</evidence>
<dbReference type="InterPro" id="IPR037171">
    <property type="entry name" value="NagB/RpiA_transferase-like"/>
</dbReference>
<evidence type="ECO:0000313" key="10">
    <source>
        <dbReference type="Proteomes" id="UP001162090"/>
    </source>
</evidence>